<dbReference type="OrthoDB" id="10072072at2759"/>
<dbReference type="PANTHER" id="PTHR39952:SF1">
    <property type="match status" value="1"/>
</dbReference>
<feature type="compositionally biased region" description="Basic and acidic residues" evidence="1">
    <location>
        <begin position="746"/>
        <end position="765"/>
    </location>
</feature>
<accession>A0A914A4K9</accession>
<feature type="transmembrane region" description="Helical" evidence="2">
    <location>
        <begin position="46"/>
        <end position="68"/>
    </location>
</feature>
<keyword evidence="2" id="KW-1133">Transmembrane helix</keyword>
<dbReference type="RefSeq" id="XP_038058313.1">
    <property type="nucleotide sequence ID" value="XM_038202385.1"/>
</dbReference>
<feature type="compositionally biased region" description="Low complexity" evidence="1">
    <location>
        <begin position="233"/>
        <end position="252"/>
    </location>
</feature>
<dbReference type="EnsemblMetazoa" id="XM_038202388.1">
    <property type="protein sequence ID" value="XP_038058316.1"/>
    <property type="gene ID" value="LOC119729702"/>
</dbReference>
<feature type="compositionally biased region" description="Polar residues" evidence="1">
    <location>
        <begin position="436"/>
        <end position="496"/>
    </location>
</feature>
<name>A0A914A4K9_PATMI</name>
<feature type="transmembrane region" description="Helical" evidence="2">
    <location>
        <begin position="12"/>
        <end position="34"/>
    </location>
</feature>
<evidence type="ECO:0000256" key="2">
    <source>
        <dbReference type="SAM" id="Phobius"/>
    </source>
</evidence>
<dbReference type="RefSeq" id="XP_038058315.1">
    <property type="nucleotide sequence ID" value="XM_038202387.1"/>
</dbReference>
<sequence>MKRFLCTDSLLMLPISGAFLTLLGILLIILYIVARGLTASLYYVEGALPTYVVAVLLILTGAAMIVLLKKRPNLLIYLAIGLNCIVFSLSALQAISVGIVSIPFLGSFSACVYHSSLSECQCYILTAKENNSTGIIVPGADSEKVTFQAVRSCAVIEHNMIDCLYILCIIYGFAGIASLVTGSLSFMLLCSQRRATKEAHALQEAGLSRNRRQLSDNGAPQTNDTNRESRTQPSTETSNPTAASATTASNTTGPGRRATIGHHDVRNERPRIVQRSSSTSAAHGRQARHNLGDARGATVRGASAPQQHSNPSQRQGTRPPTLVRGGYLQIHVNGPSIPVYVVPGSSNEAFIALTDLPSLRLPSLDSVPAYVSEIADLYPSDQPPPYSPTPDEHHPPTFSAIMESPSTPTSGNRRDPAQRLVLLQEESTDQSREEQAQTQNEISAESAAQSVTPTDNPNEPGSNQTGAVQTSVISESPDQSQTAHVSTEIATPQSSPGDPEQGAESTPVSGVDVAQSREDTIQTSRVSPRTEEATEPPATTSSNTEINHPGNVQDNQTRDSPTLPESVERLPASSQSQGARPKQRQSHSRAGEEAYLAHTRSSSPSRSSPPPRTPSPQRGPPPNRRSVSPRRRQQTVSEIPPRESVNTTREATRARSNSRGRQRQLPDILPRMNHLPDTEIRNSSNRPQPASSSNREKASQKKHHQQKSSQKRQERVPQQSSHGETSSRRPPKNPDKTQHQTSSRSKSRDKPSQHNPDLKKKDSSRRDHRHRSSSAKRASGSAKIEMNIPPNPSLSSTESLTNILTLVESVHSSVKAKPKKHRKTSNEEKVNLVDSRV</sequence>
<feature type="region of interest" description="Disordered" evidence="1">
    <location>
        <begin position="376"/>
        <end position="796"/>
    </location>
</feature>
<dbReference type="Proteomes" id="UP000887568">
    <property type="component" value="Unplaced"/>
</dbReference>
<feature type="compositionally biased region" description="Pro residues" evidence="1">
    <location>
        <begin position="607"/>
        <end position="623"/>
    </location>
</feature>
<feature type="transmembrane region" description="Helical" evidence="2">
    <location>
        <begin position="75"/>
        <end position="100"/>
    </location>
</feature>
<dbReference type="EnsemblMetazoa" id="XM_038202385.1">
    <property type="protein sequence ID" value="XP_038058313.1"/>
    <property type="gene ID" value="LOC119729702"/>
</dbReference>
<reference evidence="3" key="1">
    <citation type="submission" date="2022-11" db="UniProtKB">
        <authorList>
            <consortium name="EnsemblMetazoa"/>
        </authorList>
    </citation>
    <scope>IDENTIFICATION</scope>
</reference>
<feature type="compositionally biased region" description="Polar residues" evidence="1">
    <location>
        <begin position="681"/>
        <end position="693"/>
    </location>
</feature>
<dbReference type="AlphaFoldDB" id="A0A914A4K9"/>
<proteinExistence type="predicted"/>
<dbReference type="GeneID" id="119729702"/>
<feature type="region of interest" description="Disordered" evidence="1">
    <location>
        <begin position="811"/>
        <end position="837"/>
    </location>
</feature>
<dbReference type="EnsemblMetazoa" id="XM_038202387.1">
    <property type="protein sequence ID" value="XP_038058315.1"/>
    <property type="gene ID" value="LOC119729702"/>
</dbReference>
<evidence type="ECO:0000313" key="3">
    <source>
        <dbReference type="EnsemblMetazoa" id="XP_038058316.1"/>
    </source>
</evidence>
<organism evidence="3 4">
    <name type="scientific">Patiria miniata</name>
    <name type="common">Bat star</name>
    <name type="synonym">Asterina miniata</name>
    <dbReference type="NCBI Taxonomy" id="46514"/>
    <lineage>
        <taxon>Eukaryota</taxon>
        <taxon>Metazoa</taxon>
        <taxon>Echinodermata</taxon>
        <taxon>Eleutherozoa</taxon>
        <taxon>Asterozoa</taxon>
        <taxon>Asteroidea</taxon>
        <taxon>Valvatacea</taxon>
        <taxon>Valvatida</taxon>
        <taxon>Asterinidae</taxon>
        <taxon>Patiria</taxon>
    </lineage>
</organism>
<feature type="compositionally biased region" description="Polar residues" evidence="1">
    <location>
        <begin position="304"/>
        <end position="318"/>
    </location>
</feature>
<feature type="compositionally biased region" description="Basic residues" evidence="1">
    <location>
        <begin position="700"/>
        <end position="710"/>
    </location>
</feature>
<feature type="compositionally biased region" description="Basic and acidic residues" evidence="1">
    <location>
        <begin position="261"/>
        <end position="271"/>
    </location>
</feature>
<dbReference type="RefSeq" id="XP_038058316.1">
    <property type="nucleotide sequence ID" value="XM_038202388.1"/>
</dbReference>
<keyword evidence="2" id="KW-0812">Transmembrane</keyword>
<feature type="region of interest" description="Disordered" evidence="1">
    <location>
        <begin position="205"/>
        <end position="322"/>
    </location>
</feature>
<feature type="compositionally biased region" description="Polar residues" evidence="1">
    <location>
        <begin position="215"/>
        <end position="224"/>
    </location>
</feature>
<feature type="compositionally biased region" description="Basic and acidic residues" evidence="1">
    <location>
        <begin position="824"/>
        <end position="837"/>
    </location>
</feature>
<feature type="compositionally biased region" description="Polar residues" evidence="1">
    <location>
        <begin position="644"/>
        <end position="655"/>
    </location>
</feature>
<keyword evidence="2" id="KW-0472">Membrane</keyword>
<dbReference type="PANTHER" id="PTHR39952">
    <property type="entry name" value="FI02073P"/>
    <property type="match status" value="1"/>
</dbReference>
<evidence type="ECO:0000313" key="4">
    <source>
        <dbReference type="Proteomes" id="UP000887568"/>
    </source>
</evidence>
<feature type="transmembrane region" description="Helical" evidence="2">
    <location>
        <begin position="164"/>
        <end position="189"/>
    </location>
</feature>
<keyword evidence="4" id="KW-1185">Reference proteome</keyword>
<evidence type="ECO:0000256" key="1">
    <source>
        <dbReference type="SAM" id="MobiDB-lite"/>
    </source>
</evidence>
<feature type="compositionally biased region" description="Polar residues" evidence="1">
    <location>
        <begin position="543"/>
        <end position="560"/>
    </location>
</feature>
<protein>
    <submittedName>
        <fullName evidence="3">Uncharacterized protein</fullName>
    </submittedName>
</protein>
<dbReference type="OMA" id="HEYLNIG"/>
<feature type="compositionally biased region" description="Basic residues" evidence="1">
    <location>
        <begin position="814"/>
        <end position="823"/>
    </location>
</feature>